<dbReference type="EMBL" id="MFEL01000006">
    <property type="protein sequence ID" value="OGE81684.1"/>
    <property type="molecule type" value="Genomic_DNA"/>
</dbReference>
<comment type="caution">
    <text evidence="2">The sequence shown here is derived from an EMBL/GenBank/DDBJ whole genome shotgun (WGS) entry which is preliminary data.</text>
</comment>
<dbReference type="AlphaFoldDB" id="A0A1F5NVT3"/>
<feature type="domain" description="Transglycosylase SLT" evidence="1">
    <location>
        <begin position="221"/>
        <end position="323"/>
    </location>
</feature>
<dbReference type="Pfam" id="PF01464">
    <property type="entry name" value="SLT"/>
    <property type="match status" value="1"/>
</dbReference>
<dbReference type="InterPro" id="IPR023346">
    <property type="entry name" value="Lysozyme-like_dom_sf"/>
</dbReference>
<name>A0A1F5NVT3_9BACT</name>
<dbReference type="Proteomes" id="UP000178892">
    <property type="component" value="Unassembled WGS sequence"/>
</dbReference>
<evidence type="ECO:0000259" key="1">
    <source>
        <dbReference type="Pfam" id="PF01464"/>
    </source>
</evidence>
<dbReference type="InterPro" id="IPR008258">
    <property type="entry name" value="Transglycosylase_SLT_dom_1"/>
</dbReference>
<evidence type="ECO:0000313" key="3">
    <source>
        <dbReference type="Proteomes" id="UP000178892"/>
    </source>
</evidence>
<evidence type="ECO:0000313" key="2">
    <source>
        <dbReference type="EMBL" id="OGE81684.1"/>
    </source>
</evidence>
<dbReference type="Gene3D" id="2.30.30.40">
    <property type="entry name" value="SH3 Domains"/>
    <property type="match status" value="1"/>
</dbReference>
<dbReference type="Gene3D" id="1.10.530.10">
    <property type="match status" value="1"/>
</dbReference>
<dbReference type="STRING" id="1817825.A2720_02085"/>
<dbReference type="SUPFAM" id="SSF53955">
    <property type="entry name" value="Lysozyme-like"/>
    <property type="match status" value="1"/>
</dbReference>
<gene>
    <name evidence="2" type="ORF">A2720_02085</name>
</gene>
<sequence length="503" mass="57637">MEIKLKIKSITYTGKSVGRDIRVEIEMLGESLGVDKRIKPGSTVELEKELGIFLSDQLLDTPIQIEVTEKDFLFSDRGKTSQTLKIDSSKPFPQTFEYQIQVQERRMFFWRRVAIFTIVIEADKTELSQDYTHGKIALYSDIAPELDSANLRAEQNDSSKIFTTISNQADIVVLKTAVQGNVPKGFLSDLWHEVLYRDVKGFIHSSLIEISGQEREKITELIRSKARELGIDEKLALNLAYCESKWLPFAHSITNNKGIYQLGEKTIIDINQKYGGSILDPWNPEQNVDGGLRYFRYLIERYSSSNNPIVRILTAWNAGPARVPTEGPFDLGDYVLQVRDFVRCVLEEKRGEKTLKLLLWLLPWIITIGSLLFFTSDTFDEWHSDRKEAAKLSNQEITHLHADKNFVAPSPLDAREYEVPFAYLQTDIDGDDELEKIEFVFYSPEPFFYYTNINTPSGRKIVLDGELREAYFADLDGDRIKELIVQTAPGHLSETNIFSFNDL</sequence>
<protein>
    <recommendedName>
        <fullName evidence="1">Transglycosylase SLT domain-containing protein</fullName>
    </recommendedName>
</protein>
<accession>A0A1F5NVT3</accession>
<organism evidence="2 3">
    <name type="scientific">Candidatus Doudnabacteria bacterium RIFCSPHIGHO2_01_FULL_46_24</name>
    <dbReference type="NCBI Taxonomy" id="1817825"/>
    <lineage>
        <taxon>Bacteria</taxon>
        <taxon>Candidatus Doudnaibacteriota</taxon>
    </lineage>
</organism>
<proteinExistence type="predicted"/>
<reference evidence="2 3" key="1">
    <citation type="journal article" date="2016" name="Nat. Commun.">
        <title>Thousands of microbial genomes shed light on interconnected biogeochemical processes in an aquifer system.</title>
        <authorList>
            <person name="Anantharaman K."/>
            <person name="Brown C.T."/>
            <person name="Hug L.A."/>
            <person name="Sharon I."/>
            <person name="Castelle C.J."/>
            <person name="Probst A.J."/>
            <person name="Thomas B.C."/>
            <person name="Singh A."/>
            <person name="Wilkins M.J."/>
            <person name="Karaoz U."/>
            <person name="Brodie E.L."/>
            <person name="Williams K.H."/>
            <person name="Hubbard S.S."/>
            <person name="Banfield J.F."/>
        </authorList>
    </citation>
    <scope>NUCLEOTIDE SEQUENCE [LARGE SCALE GENOMIC DNA]</scope>
</reference>
<dbReference type="CDD" id="cd00254">
    <property type="entry name" value="LT-like"/>
    <property type="match status" value="1"/>
</dbReference>